<comment type="subcellular location">
    <subcellularLocation>
        <location evidence="1">Cell membrane</location>
        <topology evidence="1">Multi-pass membrane protein</topology>
    </subcellularLocation>
</comment>
<dbReference type="RefSeq" id="WP_225233074.1">
    <property type="nucleotide sequence ID" value="NZ_JBAPLV010000015.1"/>
</dbReference>
<dbReference type="PANTHER" id="PTHR23501:SF197">
    <property type="entry name" value="COMD"/>
    <property type="match status" value="1"/>
</dbReference>
<feature type="transmembrane region" description="Helical" evidence="8">
    <location>
        <begin position="363"/>
        <end position="383"/>
    </location>
</feature>
<dbReference type="PRINTS" id="PR01036">
    <property type="entry name" value="TCRTETB"/>
</dbReference>
<dbReference type="PANTHER" id="PTHR23501">
    <property type="entry name" value="MAJOR FACILITATOR SUPERFAMILY"/>
    <property type="match status" value="1"/>
</dbReference>
<feature type="transmembrane region" description="Helical" evidence="8">
    <location>
        <begin position="259"/>
        <end position="276"/>
    </location>
</feature>
<keyword evidence="2" id="KW-0813">Transport</keyword>
<feature type="transmembrane region" description="Helical" evidence="8">
    <location>
        <begin position="103"/>
        <end position="125"/>
    </location>
</feature>
<evidence type="ECO:0000256" key="1">
    <source>
        <dbReference type="ARBA" id="ARBA00004651"/>
    </source>
</evidence>
<keyword evidence="3" id="KW-1003">Cell membrane</keyword>
<dbReference type="InterPro" id="IPR011701">
    <property type="entry name" value="MFS"/>
</dbReference>
<keyword evidence="6 8" id="KW-0472">Membrane</keyword>
<evidence type="ECO:0000256" key="3">
    <source>
        <dbReference type="ARBA" id="ARBA00022475"/>
    </source>
</evidence>
<feature type="transmembrane region" description="Helical" evidence="8">
    <location>
        <begin position="297"/>
        <end position="317"/>
    </location>
</feature>
<dbReference type="Pfam" id="PF07690">
    <property type="entry name" value="MFS_1"/>
    <property type="match status" value="1"/>
</dbReference>
<dbReference type="InterPro" id="IPR036259">
    <property type="entry name" value="MFS_trans_sf"/>
</dbReference>
<evidence type="ECO:0000256" key="8">
    <source>
        <dbReference type="SAM" id="Phobius"/>
    </source>
</evidence>
<dbReference type="PROSITE" id="PS50850">
    <property type="entry name" value="MFS"/>
    <property type="match status" value="1"/>
</dbReference>
<dbReference type="InterPro" id="IPR004638">
    <property type="entry name" value="EmrB-like"/>
</dbReference>
<dbReference type="Gene3D" id="1.20.1250.20">
    <property type="entry name" value="MFS general substrate transporter like domains"/>
    <property type="match status" value="1"/>
</dbReference>
<dbReference type="NCBIfam" id="TIGR00711">
    <property type="entry name" value="efflux_EmrB"/>
    <property type="match status" value="1"/>
</dbReference>
<evidence type="ECO:0000256" key="5">
    <source>
        <dbReference type="ARBA" id="ARBA00022989"/>
    </source>
</evidence>
<evidence type="ECO:0000256" key="6">
    <source>
        <dbReference type="ARBA" id="ARBA00023136"/>
    </source>
</evidence>
<keyword evidence="4 8" id="KW-0812">Transmembrane</keyword>
<dbReference type="SUPFAM" id="SSF103473">
    <property type="entry name" value="MFS general substrate transporter"/>
    <property type="match status" value="1"/>
</dbReference>
<evidence type="ECO:0000256" key="7">
    <source>
        <dbReference type="SAM" id="MobiDB-lite"/>
    </source>
</evidence>
<keyword evidence="5 8" id="KW-1133">Transmembrane helix</keyword>
<dbReference type="CDD" id="cd17502">
    <property type="entry name" value="MFS_Azr1_MDR_like"/>
    <property type="match status" value="1"/>
</dbReference>
<feature type="transmembrane region" description="Helical" evidence="8">
    <location>
        <begin position="38"/>
        <end position="60"/>
    </location>
</feature>
<evidence type="ECO:0000256" key="4">
    <source>
        <dbReference type="ARBA" id="ARBA00022692"/>
    </source>
</evidence>
<dbReference type="EMBL" id="JBAPLV010000015">
    <property type="protein sequence ID" value="MEI4279652.1"/>
    <property type="molecule type" value="Genomic_DNA"/>
</dbReference>
<proteinExistence type="predicted"/>
<keyword evidence="11" id="KW-1185">Reference proteome</keyword>
<feature type="transmembrane region" description="Helical" evidence="8">
    <location>
        <begin position="131"/>
        <end position="152"/>
    </location>
</feature>
<feature type="transmembrane region" description="Helical" evidence="8">
    <location>
        <begin position="389"/>
        <end position="407"/>
    </location>
</feature>
<dbReference type="Gene3D" id="1.20.1720.10">
    <property type="entry name" value="Multidrug resistance protein D"/>
    <property type="match status" value="1"/>
</dbReference>
<reference evidence="10 11" key="1">
    <citation type="submission" date="2024-03" db="EMBL/GenBank/DDBJ databases">
        <title>Draft genome sequence of Klenkia terrae.</title>
        <authorList>
            <person name="Duangmal K."/>
            <person name="Chantavorakit T."/>
        </authorList>
    </citation>
    <scope>NUCLEOTIDE SEQUENCE [LARGE SCALE GENOMIC DNA]</scope>
    <source>
        <strain evidence="10 11">JCM 17786</strain>
    </source>
</reference>
<organism evidence="10 11">
    <name type="scientific">Klenkia terrae</name>
    <dbReference type="NCBI Taxonomy" id="1052259"/>
    <lineage>
        <taxon>Bacteria</taxon>
        <taxon>Bacillati</taxon>
        <taxon>Actinomycetota</taxon>
        <taxon>Actinomycetes</taxon>
        <taxon>Geodermatophilales</taxon>
        <taxon>Geodermatophilaceae</taxon>
        <taxon>Klenkia</taxon>
    </lineage>
</organism>
<feature type="transmembrane region" description="Helical" evidence="8">
    <location>
        <begin position="164"/>
        <end position="185"/>
    </location>
</feature>
<dbReference type="InterPro" id="IPR020846">
    <property type="entry name" value="MFS_dom"/>
</dbReference>
<feature type="transmembrane region" description="Helical" evidence="8">
    <location>
        <begin position="229"/>
        <end position="247"/>
    </location>
</feature>
<feature type="transmembrane region" description="Helical" evidence="8">
    <location>
        <begin position="337"/>
        <end position="356"/>
    </location>
</feature>
<feature type="domain" description="Major facilitator superfamily (MFS) profile" evidence="9">
    <location>
        <begin position="38"/>
        <end position="542"/>
    </location>
</feature>
<feature type="compositionally biased region" description="Low complexity" evidence="7">
    <location>
        <begin position="557"/>
        <end position="581"/>
    </location>
</feature>
<feature type="region of interest" description="Disordered" evidence="7">
    <location>
        <begin position="548"/>
        <end position="652"/>
    </location>
</feature>
<evidence type="ECO:0000256" key="2">
    <source>
        <dbReference type="ARBA" id="ARBA00022448"/>
    </source>
</evidence>
<evidence type="ECO:0000259" key="9">
    <source>
        <dbReference type="PROSITE" id="PS50850"/>
    </source>
</evidence>
<evidence type="ECO:0000313" key="10">
    <source>
        <dbReference type="EMBL" id="MEI4279652.1"/>
    </source>
</evidence>
<protein>
    <submittedName>
        <fullName evidence="10">MDR family MFS transporter</fullName>
    </submittedName>
</protein>
<feature type="transmembrane region" description="Helical" evidence="8">
    <location>
        <begin position="197"/>
        <end position="217"/>
    </location>
</feature>
<comment type="caution">
    <text evidence="10">The sequence shown here is derived from an EMBL/GenBank/DDBJ whole genome shotgun (WGS) entry which is preliminary data.</text>
</comment>
<feature type="compositionally biased region" description="Basic and acidic residues" evidence="7">
    <location>
        <begin position="602"/>
        <end position="630"/>
    </location>
</feature>
<accession>A0ABU8E7M4</accession>
<evidence type="ECO:0000313" key="11">
    <source>
        <dbReference type="Proteomes" id="UP001373496"/>
    </source>
</evidence>
<feature type="transmembrane region" description="Helical" evidence="8">
    <location>
        <begin position="72"/>
        <end position="91"/>
    </location>
</feature>
<dbReference type="Proteomes" id="UP001373496">
    <property type="component" value="Unassembled WGS sequence"/>
</dbReference>
<feature type="transmembrane region" description="Helical" evidence="8">
    <location>
        <begin position="518"/>
        <end position="537"/>
    </location>
</feature>
<gene>
    <name evidence="10" type="ORF">UXQ13_14380</name>
</gene>
<name>A0ABU8E7M4_9ACTN</name>
<sequence>MTQTTDRAGAAADKRDARAAAAAPDASGAFTHRQIMTILVGLLLGMFLAALDQTVVSTAIRTIADDLQGYDLQAWATTAFLITSTIATPLYGKLSDMYGRRPFFIFAISVFVVGSFLCGISTSMYELAAFRALQGIGAGGLMSLALTIIADIVPPRQRAKYQGYFMAVFGTSSVLGPVIGGFLAGQDSILGLAGWRWIFWVNVPLGAIALAVVFKNLHLPVRSNRHKIDWPGALGLIVFLVPLLIVAEQGRTWGWTDPKALIAYVVGALGFVWFFLAERSYGDDALLPIRMFKNRTFTISALSSIVLGAGMFGGILLLPQYLQIVHGSSPTVAGLQMIPLVGGIMLGSISAGQIIARTGKYRLFPMVGVVLMVIALVSLSFIVDSDTSVWSLVPFMVLLGVGLGWNFQPIILAVQNAVSPREIGVATSSVTFFRQMGGTLGTAAFLSVLFSALGDKVPAAYAQAQGTEAFQAAAAANPDQAAQLQGAGTDLADTSIFQRIDATLAAPFKDGFSSSIDLVFLIAAGVVALGFLVLVFLPQLELRTTSGMQGQAEGEGSADAATRSANAAGAAAPTSAAATGAPSQDGAPTADPAQDTDTLTDTGRHARVADQPLGRHEDTAAADHGKHEGDGDTPTGLASIPADHLPGDRRDS</sequence>